<evidence type="ECO:0000313" key="5">
    <source>
        <dbReference type="EMBL" id="TDO24832.1"/>
    </source>
</evidence>
<dbReference type="Pfam" id="PF00226">
    <property type="entry name" value="DnaJ"/>
    <property type="match status" value="1"/>
</dbReference>
<dbReference type="GO" id="GO:0051087">
    <property type="term" value="F:protein-folding chaperone binding"/>
    <property type="evidence" value="ECO:0007669"/>
    <property type="project" value="TreeGrafter"/>
</dbReference>
<keyword evidence="2" id="KW-0732">Signal</keyword>
<comment type="subcellular location">
    <subcellularLocation>
        <location evidence="1">Endoplasmic reticulum</location>
    </subcellularLocation>
</comment>
<protein>
    <submittedName>
        <fullName evidence="5">DnaJ-like protein</fullName>
    </submittedName>
</protein>
<dbReference type="Pfam" id="PF13619">
    <property type="entry name" value="KTSC"/>
    <property type="match status" value="1"/>
</dbReference>
<keyword evidence="6" id="KW-1185">Reference proteome</keyword>
<dbReference type="SUPFAM" id="SSF46565">
    <property type="entry name" value="Chaperone J-domain"/>
    <property type="match status" value="1"/>
</dbReference>
<dbReference type="EMBL" id="SNWM01000001">
    <property type="protein sequence ID" value="TDO24832.1"/>
    <property type="molecule type" value="Genomic_DNA"/>
</dbReference>
<dbReference type="PANTHER" id="PTHR44140:SF2">
    <property type="entry name" value="LD25575P"/>
    <property type="match status" value="1"/>
</dbReference>
<evidence type="ECO:0000259" key="4">
    <source>
        <dbReference type="PROSITE" id="PS50076"/>
    </source>
</evidence>
<name>A0A4R6IR22_9SPHI</name>
<dbReference type="InterPro" id="IPR036869">
    <property type="entry name" value="J_dom_sf"/>
</dbReference>
<evidence type="ECO:0000313" key="6">
    <source>
        <dbReference type="Proteomes" id="UP000295499"/>
    </source>
</evidence>
<comment type="caution">
    <text evidence="5">The sequence shown here is derived from an EMBL/GenBank/DDBJ whole genome shotgun (WGS) entry which is preliminary data.</text>
</comment>
<keyword evidence="3" id="KW-0256">Endoplasmic reticulum</keyword>
<dbReference type="Gene3D" id="1.10.287.110">
    <property type="entry name" value="DnaJ domain"/>
    <property type="match status" value="1"/>
</dbReference>
<dbReference type="GO" id="GO:0034975">
    <property type="term" value="P:protein folding in endoplasmic reticulum"/>
    <property type="evidence" value="ECO:0007669"/>
    <property type="project" value="TreeGrafter"/>
</dbReference>
<accession>A0A4R6IR22</accession>
<evidence type="ECO:0000256" key="2">
    <source>
        <dbReference type="ARBA" id="ARBA00022729"/>
    </source>
</evidence>
<dbReference type="InterPro" id="IPR025309">
    <property type="entry name" value="KTSC_dom"/>
</dbReference>
<organism evidence="5 6">
    <name type="scientific">Pedobacter duraquae</name>
    <dbReference type="NCBI Taxonomy" id="425511"/>
    <lineage>
        <taxon>Bacteria</taxon>
        <taxon>Pseudomonadati</taxon>
        <taxon>Bacteroidota</taxon>
        <taxon>Sphingobacteriia</taxon>
        <taxon>Sphingobacteriales</taxon>
        <taxon>Sphingobacteriaceae</taxon>
        <taxon>Pedobacter</taxon>
    </lineage>
</organism>
<dbReference type="SMART" id="SM00271">
    <property type="entry name" value="DnaJ"/>
    <property type="match status" value="1"/>
</dbReference>
<proteinExistence type="predicted"/>
<dbReference type="InterPro" id="IPR051727">
    <property type="entry name" value="DnaJ_C3_Co-chaperones"/>
</dbReference>
<evidence type="ECO:0000256" key="3">
    <source>
        <dbReference type="ARBA" id="ARBA00022824"/>
    </source>
</evidence>
<sequence length="155" mass="17934">MYLCANFMKKIVDYRKLLGVQKDAPLKELKTVYRNLMKDWHPDKFQESDEAKLNAEQKSKEIIEAYHFLVSICPETLALSIDEYNQTTATCGIADYSWAGLVLTVKFLDGSSYEYFEVPRAVYVKLVNADSPGRFARRHIFNSFPYRNTVKLETA</sequence>
<dbReference type="PANTHER" id="PTHR44140">
    <property type="entry name" value="LD25575P"/>
    <property type="match status" value="1"/>
</dbReference>
<reference evidence="5 6" key="1">
    <citation type="submission" date="2019-03" db="EMBL/GenBank/DDBJ databases">
        <title>Genomic Encyclopedia of Archaeal and Bacterial Type Strains, Phase II (KMG-II): from individual species to whole genera.</title>
        <authorList>
            <person name="Goeker M."/>
        </authorList>
    </citation>
    <scope>NUCLEOTIDE SEQUENCE [LARGE SCALE GENOMIC DNA]</scope>
    <source>
        <strain evidence="5 6">DSM 19034</strain>
    </source>
</reference>
<dbReference type="GO" id="GO:0051787">
    <property type="term" value="F:misfolded protein binding"/>
    <property type="evidence" value="ECO:0007669"/>
    <property type="project" value="TreeGrafter"/>
</dbReference>
<dbReference type="AlphaFoldDB" id="A0A4R6IR22"/>
<dbReference type="PROSITE" id="PS50076">
    <property type="entry name" value="DNAJ_2"/>
    <property type="match status" value="1"/>
</dbReference>
<dbReference type="Proteomes" id="UP000295499">
    <property type="component" value="Unassembled WGS sequence"/>
</dbReference>
<dbReference type="CDD" id="cd06257">
    <property type="entry name" value="DnaJ"/>
    <property type="match status" value="1"/>
</dbReference>
<dbReference type="PRINTS" id="PR00625">
    <property type="entry name" value="JDOMAIN"/>
</dbReference>
<feature type="domain" description="J" evidence="4">
    <location>
        <begin position="13"/>
        <end position="85"/>
    </location>
</feature>
<evidence type="ECO:0000256" key="1">
    <source>
        <dbReference type="ARBA" id="ARBA00004240"/>
    </source>
</evidence>
<gene>
    <name evidence="5" type="ORF">CLV32_1125</name>
</gene>
<dbReference type="InterPro" id="IPR001623">
    <property type="entry name" value="DnaJ_domain"/>
</dbReference>